<feature type="region of interest" description="Disordered" evidence="1">
    <location>
        <begin position="507"/>
        <end position="539"/>
    </location>
</feature>
<protein>
    <recommendedName>
        <fullName evidence="5">Membrane anchor Opy2 N-terminal domain-containing protein</fullName>
    </recommendedName>
</protein>
<organism evidence="3 4">
    <name type="scientific">Lyophyllum shimeji</name>
    <name type="common">Hon-shimeji</name>
    <name type="synonym">Tricholoma shimeji</name>
    <dbReference type="NCBI Taxonomy" id="47721"/>
    <lineage>
        <taxon>Eukaryota</taxon>
        <taxon>Fungi</taxon>
        <taxon>Dikarya</taxon>
        <taxon>Basidiomycota</taxon>
        <taxon>Agaricomycotina</taxon>
        <taxon>Agaricomycetes</taxon>
        <taxon>Agaricomycetidae</taxon>
        <taxon>Agaricales</taxon>
        <taxon>Tricholomatineae</taxon>
        <taxon>Lyophyllaceae</taxon>
        <taxon>Lyophyllum</taxon>
    </lineage>
</organism>
<feature type="compositionally biased region" description="Polar residues" evidence="1">
    <location>
        <begin position="195"/>
        <end position="211"/>
    </location>
</feature>
<keyword evidence="4" id="KW-1185">Reference proteome</keyword>
<feature type="region of interest" description="Disordered" evidence="1">
    <location>
        <begin position="347"/>
        <end position="402"/>
    </location>
</feature>
<evidence type="ECO:0000256" key="1">
    <source>
        <dbReference type="SAM" id="MobiDB-lite"/>
    </source>
</evidence>
<feature type="compositionally biased region" description="Low complexity" evidence="1">
    <location>
        <begin position="479"/>
        <end position="490"/>
    </location>
</feature>
<comment type="caution">
    <text evidence="3">The sequence shown here is derived from an EMBL/GenBank/DDBJ whole genome shotgun (WGS) entry which is preliminary data.</text>
</comment>
<feature type="region of interest" description="Disordered" evidence="1">
    <location>
        <begin position="426"/>
        <end position="490"/>
    </location>
</feature>
<feature type="compositionally biased region" description="Polar residues" evidence="1">
    <location>
        <begin position="133"/>
        <end position="142"/>
    </location>
</feature>
<dbReference type="AlphaFoldDB" id="A0A9P3PDU6"/>
<feature type="region of interest" description="Disordered" evidence="1">
    <location>
        <begin position="552"/>
        <end position="650"/>
    </location>
</feature>
<evidence type="ECO:0000313" key="4">
    <source>
        <dbReference type="Proteomes" id="UP001063166"/>
    </source>
</evidence>
<feature type="compositionally biased region" description="Low complexity" evidence="1">
    <location>
        <begin position="457"/>
        <end position="472"/>
    </location>
</feature>
<evidence type="ECO:0000313" key="3">
    <source>
        <dbReference type="EMBL" id="GLB33784.1"/>
    </source>
</evidence>
<reference evidence="3" key="1">
    <citation type="submission" date="2022-07" db="EMBL/GenBank/DDBJ databases">
        <title>The genome of Lyophyllum shimeji provides insight into the initial evolution of ectomycorrhizal fungal genome.</title>
        <authorList>
            <person name="Kobayashi Y."/>
            <person name="Shibata T."/>
            <person name="Hirakawa H."/>
            <person name="Shigenobu S."/>
            <person name="Nishiyama T."/>
            <person name="Yamada A."/>
            <person name="Hasebe M."/>
            <person name="Kawaguchi M."/>
        </authorList>
    </citation>
    <scope>NUCLEOTIDE SEQUENCE</scope>
    <source>
        <strain evidence="3">AT787</strain>
    </source>
</reference>
<dbReference type="Proteomes" id="UP001063166">
    <property type="component" value="Unassembled WGS sequence"/>
</dbReference>
<feature type="compositionally biased region" description="Low complexity" evidence="1">
    <location>
        <begin position="618"/>
        <end position="630"/>
    </location>
</feature>
<accession>A0A9P3PDU6</accession>
<feature type="compositionally biased region" description="Polar residues" evidence="1">
    <location>
        <begin position="357"/>
        <end position="369"/>
    </location>
</feature>
<feature type="region of interest" description="Disordered" evidence="1">
    <location>
        <begin position="96"/>
        <end position="173"/>
    </location>
</feature>
<feature type="compositionally biased region" description="Polar residues" evidence="1">
    <location>
        <begin position="150"/>
        <end position="173"/>
    </location>
</feature>
<feature type="compositionally biased region" description="Polar residues" evidence="1">
    <location>
        <begin position="311"/>
        <end position="324"/>
    </location>
</feature>
<feature type="transmembrane region" description="Helical" evidence="2">
    <location>
        <begin position="62"/>
        <end position="84"/>
    </location>
</feature>
<dbReference type="OrthoDB" id="2402916at2759"/>
<feature type="compositionally biased region" description="Low complexity" evidence="1">
    <location>
        <begin position="599"/>
        <end position="610"/>
    </location>
</feature>
<proteinExistence type="predicted"/>
<dbReference type="EMBL" id="BRPK01000001">
    <property type="protein sequence ID" value="GLB33784.1"/>
    <property type="molecule type" value="Genomic_DNA"/>
</dbReference>
<sequence length="650" mass="68326">MRIEALLPRDDCIKCPDPLPCNCAANEDCIVINRDCVSCSQTKCVPRSGSPSKGSGGASKGATAGAIVGVLIFLGTAVAIFLWYRRKTRLRRRLAAAQESSKDIPAPAETVLKRPDPTEKPPTPSPTELSTVRVYSTSSDTTIDLDPESQRSSPHYNPSRHSNTNPFDDATSIQTAGTEGTNVIPIALVPADSQRALSPTSDGHTQLSEGSTLPVRPPRSPDLNLDHVNVSRDSVRGPAAYAPSTISGITNRHSYMTSASFSSEFLNEAPMIMTPNKAAVRQVLGVVKAEVINAPGSHSSGSDSLKPPSASRPTVGSPLASTSFGPADVLKEADESQAIDPFSDEASVNADYGASPAPTTTTFGHSSTGAVRDSHSEWIPETPNVPWAHSKDNSRPSSMSTQAGSVIDIGSATRVQVGLSGYTVASSQLSPDSARSAHRTTMGRLISPSSPDSRNMQDQQQRALAQAQAQTQGSEPSRRVSTSSAMSATSTRADSILEAFPFVPPSPISNRPIRSPPVSPLGQQSFTANPPPSPLGAQHTINIAPPSPVVQQEFTEKRQAPVDNSALPAPPDRRTLGLSTGSQLSTASSGLGSFPFQIDSGDGPAPSPSSFNNRQRASLDTLALTSDLSSYPLGFDRDSVQVPMPPSRKS</sequence>
<evidence type="ECO:0008006" key="5">
    <source>
        <dbReference type="Google" id="ProtNLM"/>
    </source>
</evidence>
<keyword evidence="2" id="KW-1133">Transmembrane helix</keyword>
<feature type="compositionally biased region" description="Polar residues" evidence="1">
    <location>
        <begin position="447"/>
        <end position="456"/>
    </location>
</feature>
<evidence type="ECO:0000256" key="2">
    <source>
        <dbReference type="SAM" id="Phobius"/>
    </source>
</evidence>
<feature type="region of interest" description="Disordered" evidence="1">
    <location>
        <begin position="294"/>
        <end position="325"/>
    </location>
</feature>
<keyword evidence="2" id="KW-0812">Transmembrane</keyword>
<feature type="region of interest" description="Disordered" evidence="1">
    <location>
        <begin position="195"/>
        <end position="223"/>
    </location>
</feature>
<gene>
    <name evidence="3" type="ORF">LshimejAT787_0106680</name>
</gene>
<keyword evidence="2" id="KW-0472">Membrane</keyword>
<name>A0A9P3PDU6_LYOSH</name>
<feature type="compositionally biased region" description="Polar residues" evidence="1">
    <location>
        <begin position="577"/>
        <end position="591"/>
    </location>
</feature>